<evidence type="ECO:0000256" key="3">
    <source>
        <dbReference type="ARBA" id="ARBA00022737"/>
    </source>
</evidence>
<dbReference type="GO" id="GO:0009913">
    <property type="term" value="P:epidermal cell differentiation"/>
    <property type="evidence" value="ECO:0007669"/>
    <property type="project" value="TreeGrafter"/>
</dbReference>
<evidence type="ECO:0000256" key="5">
    <source>
        <dbReference type="ARBA" id="ARBA00022833"/>
    </source>
</evidence>
<dbReference type="PANTHER" id="PTHR10032:SF272">
    <property type="entry name" value="OVO-LIKE ZINC FINGER 1A-RELATED"/>
    <property type="match status" value="1"/>
</dbReference>
<evidence type="ECO:0000256" key="4">
    <source>
        <dbReference type="ARBA" id="ARBA00022771"/>
    </source>
</evidence>
<evidence type="ECO:0000313" key="11">
    <source>
        <dbReference type="Ensembl" id="ENSAMXP00005026008.1"/>
    </source>
</evidence>
<keyword evidence="2" id="KW-0479">Metal-binding</keyword>
<feature type="region of interest" description="Disordered" evidence="8">
    <location>
        <begin position="245"/>
        <end position="285"/>
    </location>
</feature>
<keyword evidence="5" id="KW-0862">Zinc</keyword>
<keyword evidence="3" id="KW-0677">Repeat</keyword>
<dbReference type="FunFam" id="3.30.160.60:FF:000452">
    <property type="entry name" value="Transcription factor Ovo-like 2"/>
    <property type="match status" value="1"/>
</dbReference>
<dbReference type="SUPFAM" id="SSF57667">
    <property type="entry name" value="beta-beta-alpha zinc fingers"/>
    <property type="match status" value="1"/>
</dbReference>
<evidence type="ECO:0000256" key="1">
    <source>
        <dbReference type="ARBA" id="ARBA00004123"/>
    </source>
</evidence>
<keyword evidence="6" id="KW-0539">Nucleus</keyword>
<comment type="subcellular location">
    <subcellularLocation>
        <location evidence="1">Nucleus</location>
    </subcellularLocation>
</comment>
<feature type="domain" description="C2H2-type" evidence="9">
    <location>
        <begin position="156"/>
        <end position="183"/>
    </location>
</feature>
<name>A0A8B9JSL3_ASTMX</name>
<feature type="domain" description="C2H2-type" evidence="9">
    <location>
        <begin position="128"/>
        <end position="155"/>
    </location>
</feature>
<evidence type="ECO:0000256" key="6">
    <source>
        <dbReference type="ARBA" id="ARBA00023242"/>
    </source>
</evidence>
<dbReference type="GO" id="GO:0000981">
    <property type="term" value="F:DNA-binding transcription factor activity, RNA polymerase II-specific"/>
    <property type="evidence" value="ECO:0007669"/>
    <property type="project" value="TreeGrafter"/>
</dbReference>
<dbReference type="Pfam" id="PF00096">
    <property type="entry name" value="zf-C2H2"/>
    <property type="match status" value="3"/>
</dbReference>
<dbReference type="InterPro" id="IPR036236">
    <property type="entry name" value="Znf_C2H2_sf"/>
</dbReference>
<evidence type="ECO:0000256" key="8">
    <source>
        <dbReference type="SAM" id="MobiDB-lite"/>
    </source>
</evidence>
<evidence type="ECO:0000259" key="9">
    <source>
        <dbReference type="PROSITE" id="PS50157"/>
    </source>
</evidence>
<reference evidence="10 13" key="1">
    <citation type="submission" date="2021-07" db="EMBL/GenBank/DDBJ databases">
        <authorList>
            <person name="Imarazene B."/>
            <person name="Zahm M."/>
            <person name="Klopp C."/>
            <person name="Cabau C."/>
            <person name="Beille S."/>
            <person name="Jouanno E."/>
            <person name="Castinel A."/>
            <person name="Lluch J."/>
            <person name="Gil L."/>
            <person name="Kuchtly C."/>
            <person name="Lopez Roques C."/>
            <person name="Donnadieu C."/>
            <person name="Parrinello H."/>
            <person name="Journot L."/>
            <person name="Du K."/>
            <person name="Schartl M."/>
            <person name="Retaux S."/>
            <person name="Guiguen Y."/>
        </authorList>
    </citation>
    <scope>NUCLEOTIDE SEQUENCE [LARGE SCALE GENOMIC DNA]</scope>
    <source>
        <strain evidence="10">Pach_M1</strain>
        <tissue evidence="10">Testis</tissue>
    </source>
</reference>
<dbReference type="Ensembl" id="ENSAMXT00005028645.1">
    <property type="protein sequence ID" value="ENSAMXP00005026008.1"/>
    <property type="gene ID" value="ENSAMXG00005013153.1"/>
</dbReference>
<dbReference type="Proteomes" id="UP000752171">
    <property type="component" value="Unassembled WGS sequence"/>
</dbReference>
<dbReference type="AlphaFoldDB" id="A0A8B9JSL3"/>
<reference evidence="11" key="2">
    <citation type="submission" date="2025-05" db="UniProtKB">
        <authorList>
            <consortium name="Ensembl"/>
        </authorList>
    </citation>
    <scope>IDENTIFICATION</scope>
</reference>
<evidence type="ECO:0000313" key="12">
    <source>
        <dbReference type="Proteomes" id="UP000694621"/>
    </source>
</evidence>
<sequence>MPRVFLVKNVRKRNWSLLPDATAQADIYIPTSLFPPLSCYGQEECEASTAEFPLLPCTAQRGDTHTQPHSDGLAIQLQESSSQSYLRTHRPPYICTKIKITVGEAPNKQSHVSQPTKLNTTETPPITLSCPVCHKTYSNTRLVKRHLRSHNDSKRYSCEHCGKGFNDTFDLKRHVRTHTGVRPFKCSACDKAFTQRCSLETHLKKIHGVSQQYAFKERRDKLYVCEECGLTAPTQERLLNHLQAKHPSSGTAKPNRRKKPPHGQEGSASPSSPQFHNTGDFDVLN</sequence>
<dbReference type="FunFam" id="3.30.160.60:FF:000112">
    <property type="entry name" value="Mds1 and evi1 complex locus protein"/>
    <property type="match status" value="1"/>
</dbReference>
<evidence type="ECO:0000256" key="7">
    <source>
        <dbReference type="PROSITE-ProRule" id="PRU00042"/>
    </source>
</evidence>
<dbReference type="Proteomes" id="UP000694621">
    <property type="component" value="Unplaced"/>
</dbReference>
<dbReference type="GO" id="GO:0000978">
    <property type="term" value="F:RNA polymerase II cis-regulatory region sequence-specific DNA binding"/>
    <property type="evidence" value="ECO:0007669"/>
    <property type="project" value="TreeGrafter"/>
</dbReference>
<evidence type="ECO:0000313" key="13">
    <source>
        <dbReference type="Proteomes" id="UP000752171"/>
    </source>
</evidence>
<dbReference type="PANTHER" id="PTHR10032">
    <property type="entry name" value="ZINC FINGER PROTEIN WITH KRAB AND SCAN DOMAINS"/>
    <property type="match status" value="1"/>
</dbReference>
<feature type="domain" description="C2H2-type" evidence="9">
    <location>
        <begin position="184"/>
        <end position="212"/>
    </location>
</feature>
<keyword evidence="4 7" id="KW-0863">Zinc-finger</keyword>
<evidence type="ECO:0000256" key="2">
    <source>
        <dbReference type="ARBA" id="ARBA00022723"/>
    </source>
</evidence>
<dbReference type="InterPro" id="IPR027756">
    <property type="entry name" value="Ovo-like"/>
</dbReference>
<organism evidence="11 12">
    <name type="scientific">Astyanax mexicanus</name>
    <name type="common">Blind cave fish</name>
    <name type="synonym">Astyanax fasciatus mexicanus</name>
    <dbReference type="NCBI Taxonomy" id="7994"/>
    <lineage>
        <taxon>Eukaryota</taxon>
        <taxon>Metazoa</taxon>
        <taxon>Chordata</taxon>
        <taxon>Craniata</taxon>
        <taxon>Vertebrata</taxon>
        <taxon>Euteleostomi</taxon>
        <taxon>Actinopterygii</taxon>
        <taxon>Neopterygii</taxon>
        <taxon>Teleostei</taxon>
        <taxon>Ostariophysi</taxon>
        <taxon>Characiformes</taxon>
        <taxon>Characoidei</taxon>
        <taxon>Acestrorhamphidae</taxon>
        <taxon>Acestrorhamphinae</taxon>
        <taxon>Astyanax</taxon>
    </lineage>
</organism>
<dbReference type="Gene3D" id="3.30.160.60">
    <property type="entry name" value="Classic Zinc Finger"/>
    <property type="match status" value="2"/>
</dbReference>
<dbReference type="RefSeq" id="XP_015462584.2">
    <property type="nucleotide sequence ID" value="XM_015607098.3"/>
</dbReference>
<dbReference type="GO" id="GO:0005634">
    <property type="term" value="C:nucleus"/>
    <property type="evidence" value="ECO:0007669"/>
    <property type="project" value="UniProtKB-SubCell"/>
</dbReference>
<dbReference type="InterPro" id="IPR013087">
    <property type="entry name" value="Znf_C2H2_type"/>
</dbReference>
<dbReference type="SMART" id="SM00355">
    <property type="entry name" value="ZnF_C2H2"/>
    <property type="match status" value="4"/>
</dbReference>
<accession>A0A8B9JSL3</accession>
<dbReference type="PROSITE" id="PS50157">
    <property type="entry name" value="ZINC_FINGER_C2H2_2"/>
    <property type="match status" value="4"/>
</dbReference>
<feature type="domain" description="C2H2-type" evidence="9">
    <location>
        <begin position="223"/>
        <end position="251"/>
    </location>
</feature>
<proteinExistence type="predicted"/>
<dbReference type="PROSITE" id="PS00028">
    <property type="entry name" value="ZINC_FINGER_C2H2_1"/>
    <property type="match status" value="2"/>
</dbReference>
<dbReference type="GO" id="GO:0008270">
    <property type="term" value="F:zinc ion binding"/>
    <property type="evidence" value="ECO:0007669"/>
    <property type="project" value="UniProtKB-KW"/>
</dbReference>
<evidence type="ECO:0000313" key="10">
    <source>
        <dbReference type="EMBL" id="KAG9265668.1"/>
    </source>
</evidence>
<feature type="compositionally biased region" description="Polar residues" evidence="8">
    <location>
        <begin position="266"/>
        <end position="277"/>
    </location>
</feature>
<gene>
    <name evidence="10" type="primary">OVOL1</name>
    <name evidence="10" type="ORF">AMEX_G20136</name>
</gene>
<dbReference type="EMBL" id="JAICCE010000017">
    <property type="protein sequence ID" value="KAG9265668.1"/>
    <property type="molecule type" value="Genomic_DNA"/>
</dbReference>
<protein>
    <submittedName>
        <fullName evidence="11">Ovo like transcriptional repressor 1</fullName>
    </submittedName>
    <submittedName>
        <fullName evidence="10">Putative transcription factor Ovo-like 1</fullName>
    </submittedName>
</protein>
<dbReference type="KEGG" id="amex:103034073"/>